<sequence length="100" mass="11185">MESLKVGDQQAAAVQKTANRVTLDSMIEKIEREDYIHPESLPSMTICVMQMKNGFVLVGKSAPADPANFDAELGRKFAREDCVRQLWPLEGYALREKLSA</sequence>
<name>A0A7V6PDL2_9HYPH</name>
<dbReference type="EMBL" id="DUMN01000435">
    <property type="protein sequence ID" value="HHV69034.1"/>
    <property type="molecule type" value="Genomic_DNA"/>
</dbReference>
<organism evidence="1 2">
    <name type="scientific">Brucella intermedia</name>
    <dbReference type="NCBI Taxonomy" id="94625"/>
    <lineage>
        <taxon>Bacteria</taxon>
        <taxon>Pseudomonadati</taxon>
        <taxon>Pseudomonadota</taxon>
        <taxon>Alphaproteobacteria</taxon>
        <taxon>Hyphomicrobiales</taxon>
        <taxon>Brucellaceae</taxon>
        <taxon>Brucella/Ochrobactrum group</taxon>
        <taxon>Brucella</taxon>
    </lineage>
</organism>
<evidence type="ECO:0008006" key="3">
    <source>
        <dbReference type="Google" id="ProtNLM"/>
    </source>
</evidence>
<dbReference type="Proteomes" id="UP000551563">
    <property type="component" value="Unassembled WGS sequence"/>
</dbReference>
<accession>A0A7V6PDL2</accession>
<dbReference type="InterPro" id="IPR025915">
    <property type="entry name" value="Phage_gp49_66"/>
</dbReference>
<dbReference type="AlphaFoldDB" id="A0A7V6PDL2"/>
<protein>
    <recommendedName>
        <fullName evidence="3">N4 Gp49/Sf6 Gp66 family protein</fullName>
    </recommendedName>
</protein>
<gene>
    <name evidence="1" type="ORF">GXX48_15500</name>
</gene>
<evidence type="ECO:0000313" key="2">
    <source>
        <dbReference type="Proteomes" id="UP000551563"/>
    </source>
</evidence>
<comment type="caution">
    <text evidence="1">The sequence shown here is derived from an EMBL/GenBank/DDBJ whole genome shotgun (WGS) entry which is preliminary data.</text>
</comment>
<reference evidence="1 2" key="1">
    <citation type="journal article" date="2020" name="Biotechnol. Biofuels">
        <title>New insights from the biogas microbiome by comprehensive genome-resolved metagenomics of nearly 1600 species originating from multiple anaerobic digesters.</title>
        <authorList>
            <person name="Campanaro S."/>
            <person name="Treu L."/>
            <person name="Rodriguez-R L.M."/>
            <person name="Kovalovszki A."/>
            <person name="Ziels R.M."/>
            <person name="Maus I."/>
            <person name="Zhu X."/>
            <person name="Kougias P.G."/>
            <person name="Basile A."/>
            <person name="Luo G."/>
            <person name="Schluter A."/>
            <person name="Konstantinidis K.T."/>
            <person name="Angelidaki I."/>
        </authorList>
    </citation>
    <scope>NUCLEOTIDE SEQUENCE [LARGE SCALE GENOMIC DNA]</scope>
    <source>
        <strain evidence="1">AS04akNAM_66</strain>
    </source>
</reference>
<evidence type="ECO:0000313" key="1">
    <source>
        <dbReference type="EMBL" id="HHV69034.1"/>
    </source>
</evidence>
<proteinExistence type="predicted"/>
<dbReference type="Pfam" id="PF13876">
    <property type="entry name" value="Phage_gp49_66"/>
    <property type="match status" value="1"/>
</dbReference>